<feature type="non-terminal residue" evidence="3">
    <location>
        <position position="1"/>
    </location>
</feature>
<reference evidence="3" key="1">
    <citation type="submission" date="2018-05" db="EMBL/GenBank/DDBJ databases">
        <authorList>
            <person name="Lanie J.A."/>
            <person name="Ng W.-L."/>
            <person name="Kazmierczak K.M."/>
            <person name="Andrzejewski T.M."/>
            <person name="Davidsen T.M."/>
            <person name="Wayne K.J."/>
            <person name="Tettelin H."/>
            <person name="Glass J.I."/>
            <person name="Rusch D."/>
            <person name="Podicherti R."/>
            <person name="Tsui H.-C.T."/>
            <person name="Winkler M.E."/>
        </authorList>
    </citation>
    <scope>NUCLEOTIDE SEQUENCE</scope>
</reference>
<dbReference type="SUPFAM" id="SSF53756">
    <property type="entry name" value="UDP-Glycosyltransferase/glycogen phosphorylase"/>
    <property type="match status" value="1"/>
</dbReference>
<proteinExistence type="predicted"/>
<gene>
    <name evidence="3" type="ORF">METZ01_LOCUS392962</name>
</gene>
<dbReference type="Pfam" id="PF00534">
    <property type="entry name" value="Glycos_transf_1"/>
    <property type="match status" value="1"/>
</dbReference>
<protein>
    <recommendedName>
        <fullName evidence="2">Glycosyl transferase family 1 domain-containing protein</fullName>
    </recommendedName>
</protein>
<organism evidence="3">
    <name type="scientific">marine metagenome</name>
    <dbReference type="NCBI Taxonomy" id="408172"/>
    <lineage>
        <taxon>unclassified sequences</taxon>
        <taxon>metagenomes</taxon>
        <taxon>ecological metagenomes</taxon>
    </lineage>
</organism>
<dbReference type="PANTHER" id="PTHR46401">
    <property type="entry name" value="GLYCOSYLTRANSFERASE WBBK-RELATED"/>
    <property type="match status" value="1"/>
</dbReference>
<keyword evidence="1" id="KW-0808">Transferase</keyword>
<dbReference type="Gene3D" id="3.40.50.2000">
    <property type="entry name" value="Glycogen Phosphorylase B"/>
    <property type="match status" value="1"/>
</dbReference>
<dbReference type="GO" id="GO:0016757">
    <property type="term" value="F:glycosyltransferase activity"/>
    <property type="evidence" value="ECO:0007669"/>
    <property type="project" value="InterPro"/>
</dbReference>
<dbReference type="EMBL" id="UINC01148302">
    <property type="protein sequence ID" value="SVD40108.1"/>
    <property type="molecule type" value="Genomic_DNA"/>
</dbReference>
<sequence>VVVISKYLENKFKAITKLPITLITVSAANLKQKKIDSSNINKEFIDIVYSGSFGRKDGVEYLIEAFNQIKEKYDNARLILIGTPRKEFIEKNHSSDIEITGYLSDEEYQLKLCNADILCMTRIDSGFAQAGFPFKLGEYLATAKPVIATDVTDVSLYLEDKQSVVLAKPSNTQSLVDAMEFLITKPEVRKIIGENGLKQCEKFFNPEINSKMLFDFMKKVHS</sequence>
<dbReference type="CDD" id="cd03801">
    <property type="entry name" value="GT4_PimA-like"/>
    <property type="match status" value="1"/>
</dbReference>
<evidence type="ECO:0000256" key="1">
    <source>
        <dbReference type="ARBA" id="ARBA00022679"/>
    </source>
</evidence>
<evidence type="ECO:0000313" key="3">
    <source>
        <dbReference type="EMBL" id="SVD40108.1"/>
    </source>
</evidence>
<dbReference type="InterPro" id="IPR001296">
    <property type="entry name" value="Glyco_trans_1"/>
</dbReference>
<feature type="domain" description="Glycosyl transferase family 1" evidence="2">
    <location>
        <begin position="32"/>
        <end position="198"/>
    </location>
</feature>
<accession>A0A382V2D0</accession>
<name>A0A382V2D0_9ZZZZ</name>
<dbReference type="AlphaFoldDB" id="A0A382V2D0"/>
<dbReference type="GO" id="GO:0009103">
    <property type="term" value="P:lipopolysaccharide biosynthetic process"/>
    <property type="evidence" value="ECO:0007669"/>
    <property type="project" value="TreeGrafter"/>
</dbReference>
<evidence type="ECO:0000259" key="2">
    <source>
        <dbReference type="Pfam" id="PF00534"/>
    </source>
</evidence>
<dbReference type="PANTHER" id="PTHR46401:SF2">
    <property type="entry name" value="GLYCOSYLTRANSFERASE WBBK-RELATED"/>
    <property type="match status" value="1"/>
</dbReference>